<dbReference type="EMBL" id="CM023481">
    <property type="protein sequence ID" value="KAH6947554.1"/>
    <property type="molecule type" value="Genomic_DNA"/>
</dbReference>
<proteinExistence type="predicted"/>
<comment type="caution">
    <text evidence="1">The sequence shown here is derived from an EMBL/GenBank/DDBJ whole genome shotgun (WGS) entry which is preliminary data.</text>
</comment>
<evidence type="ECO:0000313" key="1">
    <source>
        <dbReference type="EMBL" id="KAH6947554.1"/>
    </source>
</evidence>
<protein>
    <submittedName>
        <fullName evidence="1">Uncharacterized protein</fullName>
    </submittedName>
</protein>
<organism evidence="1 2">
    <name type="scientific">Hyalomma asiaticum</name>
    <name type="common">Tick</name>
    <dbReference type="NCBI Taxonomy" id="266040"/>
    <lineage>
        <taxon>Eukaryota</taxon>
        <taxon>Metazoa</taxon>
        <taxon>Ecdysozoa</taxon>
        <taxon>Arthropoda</taxon>
        <taxon>Chelicerata</taxon>
        <taxon>Arachnida</taxon>
        <taxon>Acari</taxon>
        <taxon>Parasitiformes</taxon>
        <taxon>Ixodida</taxon>
        <taxon>Ixodoidea</taxon>
        <taxon>Ixodidae</taxon>
        <taxon>Hyalomminae</taxon>
        <taxon>Hyalomma</taxon>
    </lineage>
</organism>
<dbReference type="Proteomes" id="UP000821845">
    <property type="component" value="Chromosome 1"/>
</dbReference>
<evidence type="ECO:0000313" key="2">
    <source>
        <dbReference type="Proteomes" id="UP000821845"/>
    </source>
</evidence>
<accession>A0ACB7TNF7</accession>
<keyword evidence="2" id="KW-1185">Reference proteome</keyword>
<reference evidence="1" key="1">
    <citation type="submission" date="2020-05" db="EMBL/GenBank/DDBJ databases">
        <title>Large-scale comparative analyses of tick genomes elucidate their genetic diversity and vector capacities.</title>
        <authorList>
            <person name="Jia N."/>
            <person name="Wang J."/>
            <person name="Shi W."/>
            <person name="Du L."/>
            <person name="Sun Y."/>
            <person name="Zhan W."/>
            <person name="Jiang J."/>
            <person name="Wang Q."/>
            <person name="Zhang B."/>
            <person name="Ji P."/>
            <person name="Sakyi L.B."/>
            <person name="Cui X."/>
            <person name="Yuan T."/>
            <person name="Jiang B."/>
            <person name="Yang W."/>
            <person name="Lam T.T.-Y."/>
            <person name="Chang Q."/>
            <person name="Ding S."/>
            <person name="Wang X."/>
            <person name="Zhu J."/>
            <person name="Ruan X."/>
            <person name="Zhao L."/>
            <person name="Wei J."/>
            <person name="Que T."/>
            <person name="Du C."/>
            <person name="Cheng J."/>
            <person name="Dai P."/>
            <person name="Han X."/>
            <person name="Huang E."/>
            <person name="Gao Y."/>
            <person name="Liu J."/>
            <person name="Shao H."/>
            <person name="Ye R."/>
            <person name="Li L."/>
            <person name="Wei W."/>
            <person name="Wang X."/>
            <person name="Wang C."/>
            <person name="Yang T."/>
            <person name="Huo Q."/>
            <person name="Li W."/>
            <person name="Guo W."/>
            <person name="Chen H."/>
            <person name="Zhou L."/>
            <person name="Ni X."/>
            <person name="Tian J."/>
            <person name="Zhou Y."/>
            <person name="Sheng Y."/>
            <person name="Liu T."/>
            <person name="Pan Y."/>
            <person name="Xia L."/>
            <person name="Li J."/>
            <person name="Zhao F."/>
            <person name="Cao W."/>
        </authorList>
    </citation>
    <scope>NUCLEOTIDE SEQUENCE</scope>
    <source>
        <strain evidence="1">Hyas-2018</strain>
    </source>
</reference>
<name>A0ACB7TNF7_HYAAI</name>
<sequence length="73" mass="7708">MFGIIRESGGRNAHPSVNCPSFYNNARSVDDANSAPEIVSAVLSVEDTTSSITPKSIDELPSQGRLEAEDSVA</sequence>
<gene>
    <name evidence="1" type="ORF">HPB50_019742</name>
</gene>